<dbReference type="CDD" id="cd00093">
    <property type="entry name" value="HTH_XRE"/>
    <property type="match status" value="1"/>
</dbReference>
<keyword evidence="4" id="KW-1185">Reference proteome</keyword>
<sequence>MCERKFKASLGKPPVMSRDFWQSDRFREAFESQDMGKVFRAFRTDERHKEHYGRNGIHQTWLASWLGMTQSQLSRIEQGKSSTDSLQVLRRWAKVLSIPPELLWFDFPGQKRQRVSSRKPRDRLTERLQGKDVQSIESSHVRHPVDGRLMARVDGS</sequence>
<protein>
    <submittedName>
        <fullName evidence="3">Helix-turn-helix domain-containing protein</fullName>
    </submittedName>
</protein>
<feature type="domain" description="HTH cro/C1-type" evidence="2">
    <location>
        <begin position="66"/>
        <end position="103"/>
    </location>
</feature>
<evidence type="ECO:0000256" key="1">
    <source>
        <dbReference type="SAM" id="MobiDB-lite"/>
    </source>
</evidence>
<evidence type="ECO:0000313" key="3">
    <source>
        <dbReference type="EMBL" id="MFD2419746.1"/>
    </source>
</evidence>
<feature type="compositionally biased region" description="Basic and acidic residues" evidence="1">
    <location>
        <begin position="139"/>
        <end position="156"/>
    </location>
</feature>
<name>A0ABW5FXX0_9PSEU</name>
<dbReference type="Gene3D" id="1.10.260.40">
    <property type="entry name" value="lambda repressor-like DNA-binding domains"/>
    <property type="match status" value="1"/>
</dbReference>
<accession>A0ABW5FXX0</accession>
<dbReference type="PROSITE" id="PS50943">
    <property type="entry name" value="HTH_CROC1"/>
    <property type="match status" value="1"/>
</dbReference>
<evidence type="ECO:0000259" key="2">
    <source>
        <dbReference type="PROSITE" id="PS50943"/>
    </source>
</evidence>
<dbReference type="RefSeq" id="WP_378267778.1">
    <property type="nucleotide sequence ID" value="NZ_JBHUKR010000014.1"/>
</dbReference>
<dbReference type="Pfam" id="PF13560">
    <property type="entry name" value="HTH_31"/>
    <property type="match status" value="1"/>
</dbReference>
<dbReference type="Proteomes" id="UP001597417">
    <property type="component" value="Unassembled WGS sequence"/>
</dbReference>
<feature type="non-terminal residue" evidence="3">
    <location>
        <position position="156"/>
    </location>
</feature>
<dbReference type="InterPro" id="IPR010982">
    <property type="entry name" value="Lambda_DNA-bd_dom_sf"/>
</dbReference>
<evidence type="ECO:0000313" key="4">
    <source>
        <dbReference type="Proteomes" id="UP001597417"/>
    </source>
</evidence>
<gene>
    <name evidence="3" type="ORF">ACFSXZ_25790</name>
</gene>
<reference evidence="4" key="1">
    <citation type="journal article" date="2019" name="Int. J. Syst. Evol. Microbiol.">
        <title>The Global Catalogue of Microorganisms (GCM) 10K type strain sequencing project: providing services to taxonomists for standard genome sequencing and annotation.</title>
        <authorList>
            <consortium name="The Broad Institute Genomics Platform"/>
            <consortium name="The Broad Institute Genome Sequencing Center for Infectious Disease"/>
            <person name="Wu L."/>
            <person name="Ma J."/>
        </authorList>
    </citation>
    <scope>NUCLEOTIDE SEQUENCE [LARGE SCALE GENOMIC DNA]</scope>
    <source>
        <strain evidence="4">CGMCC 4.7645</strain>
    </source>
</reference>
<dbReference type="EMBL" id="JBHUKR010000014">
    <property type="protein sequence ID" value="MFD2419746.1"/>
    <property type="molecule type" value="Genomic_DNA"/>
</dbReference>
<organism evidence="3 4">
    <name type="scientific">Amycolatopsis pigmentata</name>
    <dbReference type="NCBI Taxonomy" id="450801"/>
    <lineage>
        <taxon>Bacteria</taxon>
        <taxon>Bacillati</taxon>
        <taxon>Actinomycetota</taxon>
        <taxon>Actinomycetes</taxon>
        <taxon>Pseudonocardiales</taxon>
        <taxon>Pseudonocardiaceae</taxon>
        <taxon>Amycolatopsis</taxon>
    </lineage>
</organism>
<dbReference type="InterPro" id="IPR001387">
    <property type="entry name" value="Cro/C1-type_HTH"/>
</dbReference>
<feature type="region of interest" description="Disordered" evidence="1">
    <location>
        <begin position="115"/>
        <end position="156"/>
    </location>
</feature>
<dbReference type="SUPFAM" id="SSF47413">
    <property type="entry name" value="lambda repressor-like DNA-binding domains"/>
    <property type="match status" value="1"/>
</dbReference>
<comment type="caution">
    <text evidence="3">The sequence shown here is derived from an EMBL/GenBank/DDBJ whole genome shotgun (WGS) entry which is preliminary data.</text>
</comment>
<proteinExistence type="predicted"/>